<dbReference type="Proteomes" id="UP000557307">
    <property type="component" value="Unassembled WGS sequence"/>
</dbReference>
<comment type="caution">
    <text evidence="2">The sequence shown here is derived from an EMBL/GenBank/DDBJ whole genome shotgun (WGS) entry which is preliminary data.</text>
</comment>
<feature type="region of interest" description="Disordered" evidence="1">
    <location>
        <begin position="134"/>
        <end position="175"/>
    </location>
</feature>
<dbReference type="InterPro" id="IPR003772">
    <property type="entry name" value="YceD"/>
</dbReference>
<dbReference type="Pfam" id="PF02620">
    <property type="entry name" value="YceD"/>
    <property type="match status" value="1"/>
</dbReference>
<reference evidence="2 3" key="1">
    <citation type="submission" date="2020-08" db="EMBL/GenBank/DDBJ databases">
        <title>Genomic Encyclopedia of Type Strains, Phase IV (KMG-IV): sequencing the most valuable type-strain genomes for metagenomic binning, comparative biology and taxonomic classification.</title>
        <authorList>
            <person name="Goeker M."/>
        </authorList>
    </citation>
    <scope>NUCLEOTIDE SEQUENCE [LARGE SCALE GENOMIC DNA]</scope>
    <source>
        <strain evidence="2 3">DSM 105074</strain>
    </source>
</reference>
<proteinExistence type="predicted"/>
<dbReference type="AlphaFoldDB" id="A0A840TFH6"/>
<dbReference type="RefSeq" id="WP_343062831.1">
    <property type="nucleotide sequence ID" value="NZ_JACHGF010000001.1"/>
</dbReference>
<protein>
    <submittedName>
        <fullName evidence="2">Uncharacterized metal-binding protein YceD (DUF177 family)</fullName>
    </submittedName>
</protein>
<evidence type="ECO:0000313" key="2">
    <source>
        <dbReference type="EMBL" id="MBB5281901.1"/>
    </source>
</evidence>
<accession>A0A840TFH6</accession>
<dbReference type="EMBL" id="JACHGF010000001">
    <property type="protein sequence ID" value="MBB5281901.1"/>
    <property type="molecule type" value="Genomic_DNA"/>
</dbReference>
<organism evidence="2 3">
    <name type="scientific">Rhabdobacter roseus</name>
    <dbReference type="NCBI Taxonomy" id="1655419"/>
    <lineage>
        <taxon>Bacteria</taxon>
        <taxon>Pseudomonadati</taxon>
        <taxon>Bacteroidota</taxon>
        <taxon>Cytophagia</taxon>
        <taxon>Cytophagales</taxon>
        <taxon>Cytophagaceae</taxon>
        <taxon>Rhabdobacter</taxon>
    </lineage>
</organism>
<name>A0A840TFH6_9BACT</name>
<evidence type="ECO:0000313" key="3">
    <source>
        <dbReference type="Proteomes" id="UP000557307"/>
    </source>
</evidence>
<keyword evidence="3" id="KW-1185">Reference proteome</keyword>
<sequence>MKELSKYQIDIYGLEDKQYVYEFESGDAFFEEMQQDIVQNGHFRTHLTLDKSATMIQMNFHIQGSIGLICDRSLEAFDEPIELTQRMILKFGDHDEELTEEIEIIRRSTAQINVARYIFDFIVLSLPMKKLHPSQRSLTDPVEATDEEGTLVYSSGTPAGNQEAEASPEDAPVDPRWEALKKLKGE</sequence>
<evidence type="ECO:0000256" key="1">
    <source>
        <dbReference type="SAM" id="MobiDB-lite"/>
    </source>
</evidence>
<gene>
    <name evidence="2" type="ORF">HNQ92_000022</name>
</gene>